<keyword evidence="2" id="KW-0238">DNA-binding</keyword>
<dbReference type="Pfam" id="PF00027">
    <property type="entry name" value="cNMP_binding"/>
    <property type="match status" value="1"/>
</dbReference>
<evidence type="ECO:0000256" key="1">
    <source>
        <dbReference type="ARBA" id="ARBA00023015"/>
    </source>
</evidence>
<dbReference type="InterPro" id="IPR036390">
    <property type="entry name" value="WH_DNA-bd_sf"/>
</dbReference>
<reference evidence="6 7" key="1">
    <citation type="submission" date="2017-10" db="EMBL/GenBank/DDBJ databases">
        <title>Reclassification of Eubacterium combesii and discrepancies in the nomenclature of botulinum neurotoxin producing clostridia. Request for an Opinion.</title>
        <authorList>
            <person name="Dobritsa A.P."/>
            <person name="Kutumbaka K.K."/>
            <person name="Samadpour M."/>
        </authorList>
    </citation>
    <scope>NUCLEOTIDE SEQUENCE [LARGE SCALE GENOMIC DNA]</scope>
    <source>
        <strain evidence="6 7">DSM 20696</strain>
    </source>
</reference>
<dbReference type="SMART" id="SM00100">
    <property type="entry name" value="cNMP"/>
    <property type="match status" value="1"/>
</dbReference>
<organism evidence="6 7">
    <name type="scientific">Clostridium combesii</name>
    <dbReference type="NCBI Taxonomy" id="39481"/>
    <lineage>
        <taxon>Bacteria</taxon>
        <taxon>Bacillati</taxon>
        <taxon>Bacillota</taxon>
        <taxon>Clostridia</taxon>
        <taxon>Eubacteriales</taxon>
        <taxon>Clostridiaceae</taxon>
        <taxon>Clostridium</taxon>
    </lineage>
</organism>
<feature type="domain" description="Cyclic nucleotide-binding" evidence="4">
    <location>
        <begin position="20"/>
        <end position="150"/>
    </location>
</feature>
<dbReference type="PROSITE" id="PS51063">
    <property type="entry name" value="HTH_CRP_2"/>
    <property type="match status" value="1"/>
</dbReference>
<dbReference type="PANTHER" id="PTHR24567">
    <property type="entry name" value="CRP FAMILY TRANSCRIPTIONAL REGULATORY PROTEIN"/>
    <property type="match status" value="1"/>
</dbReference>
<dbReference type="InterPro" id="IPR036388">
    <property type="entry name" value="WH-like_DNA-bd_sf"/>
</dbReference>
<dbReference type="GO" id="GO:0003677">
    <property type="term" value="F:DNA binding"/>
    <property type="evidence" value="ECO:0007669"/>
    <property type="project" value="UniProtKB-KW"/>
</dbReference>
<evidence type="ECO:0000256" key="3">
    <source>
        <dbReference type="ARBA" id="ARBA00023163"/>
    </source>
</evidence>
<proteinExistence type="predicted"/>
<keyword evidence="3" id="KW-0804">Transcription</keyword>
<dbReference type="InterPro" id="IPR014710">
    <property type="entry name" value="RmlC-like_jellyroll"/>
</dbReference>
<evidence type="ECO:0000313" key="6">
    <source>
        <dbReference type="EMBL" id="PIH06074.1"/>
    </source>
</evidence>
<dbReference type="EMBL" id="PEIK01000001">
    <property type="protein sequence ID" value="PIH06074.1"/>
    <property type="molecule type" value="Genomic_DNA"/>
</dbReference>
<dbReference type="CDD" id="cd00038">
    <property type="entry name" value="CAP_ED"/>
    <property type="match status" value="1"/>
</dbReference>
<evidence type="ECO:0000259" key="5">
    <source>
        <dbReference type="PROSITE" id="PS51063"/>
    </source>
</evidence>
<dbReference type="InterPro" id="IPR018490">
    <property type="entry name" value="cNMP-bd_dom_sf"/>
</dbReference>
<evidence type="ECO:0000313" key="7">
    <source>
        <dbReference type="Proteomes" id="UP000231322"/>
    </source>
</evidence>
<dbReference type="SUPFAM" id="SSF51206">
    <property type="entry name" value="cAMP-binding domain-like"/>
    <property type="match status" value="1"/>
</dbReference>
<sequence length="235" mass="27269">MGVLILMNNSIKYKLKDLDIFSSLKNDELDMLTNKSRVINLKKGEILFYERDSIDSVHIVLEGKVTLYRISENGQKRVIFIIDKGNFINEVILDKKSASICCEGFENSKVLSVKRNDLLYIMGGNFEFTQEVMFSMTNKIRRMYRQLKNTVPLKVEKRVAAKLWKLAKDYGEHGKNGEVIKLNITVTYLSEMLGSSRETISRALKELKNKELIYYEGKKIIIKDRDKLSKFFKGM</sequence>
<protein>
    <submittedName>
        <fullName evidence="6">Crp/Fnr family transcriptional regulator</fullName>
    </submittedName>
</protein>
<dbReference type="SUPFAM" id="SSF46785">
    <property type="entry name" value="Winged helix' DNA-binding domain"/>
    <property type="match status" value="1"/>
</dbReference>
<keyword evidence="7" id="KW-1185">Reference proteome</keyword>
<dbReference type="GO" id="GO:0005829">
    <property type="term" value="C:cytosol"/>
    <property type="evidence" value="ECO:0007669"/>
    <property type="project" value="TreeGrafter"/>
</dbReference>
<dbReference type="InterPro" id="IPR000595">
    <property type="entry name" value="cNMP-bd_dom"/>
</dbReference>
<dbReference type="PROSITE" id="PS50042">
    <property type="entry name" value="CNMP_BINDING_3"/>
    <property type="match status" value="1"/>
</dbReference>
<dbReference type="Gene3D" id="2.60.120.10">
    <property type="entry name" value="Jelly Rolls"/>
    <property type="match status" value="1"/>
</dbReference>
<evidence type="ECO:0000259" key="4">
    <source>
        <dbReference type="PROSITE" id="PS50042"/>
    </source>
</evidence>
<dbReference type="GO" id="GO:0003700">
    <property type="term" value="F:DNA-binding transcription factor activity"/>
    <property type="evidence" value="ECO:0007669"/>
    <property type="project" value="TreeGrafter"/>
</dbReference>
<dbReference type="InterPro" id="IPR050397">
    <property type="entry name" value="Env_Response_Regulators"/>
</dbReference>
<comment type="caution">
    <text evidence="6">The sequence shown here is derived from an EMBL/GenBank/DDBJ whole genome shotgun (WGS) entry which is preliminary data.</text>
</comment>
<dbReference type="InterPro" id="IPR012318">
    <property type="entry name" value="HTH_CRP"/>
</dbReference>
<feature type="domain" description="HTH crp-type" evidence="5">
    <location>
        <begin position="153"/>
        <end position="226"/>
    </location>
</feature>
<gene>
    <name evidence="6" type="ORF">CS538_01770</name>
</gene>
<dbReference type="SMART" id="SM00419">
    <property type="entry name" value="HTH_CRP"/>
    <property type="match status" value="1"/>
</dbReference>
<dbReference type="Pfam" id="PF13545">
    <property type="entry name" value="HTH_Crp_2"/>
    <property type="match status" value="1"/>
</dbReference>
<dbReference type="Gene3D" id="1.10.10.10">
    <property type="entry name" value="Winged helix-like DNA-binding domain superfamily/Winged helix DNA-binding domain"/>
    <property type="match status" value="1"/>
</dbReference>
<accession>A0A2G7HLY2</accession>
<dbReference type="PANTHER" id="PTHR24567:SF74">
    <property type="entry name" value="HTH-TYPE TRANSCRIPTIONAL REGULATOR ARCR"/>
    <property type="match status" value="1"/>
</dbReference>
<name>A0A2G7HLY2_9CLOT</name>
<dbReference type="AlphaFoldDB" id="A0A2G7HLY2"/>
<dbReference type="Proteomes" id="UP000231322">
    <property type="component" value="Unassembled WGS sequence"/>
</dbReference>
<keyword evidence="1" id="KW-0805">Transcription regulation</keyword>
<evidence type="ECO:0000256" key="2">
    <source>
        <dbReference type="ARBA" id="ARBA00023125"/>
    </source>
</evidence>